<name>A0A3M7SET1_BRAPC</name>
<gene>
    <name evidence="1" type="ORF">BpHYR1_003071</name>
</gene>
<accession>A0A3M7SET1</accession>
<dbReference type="Proteomes" id="UP000276133">
    <property type="component" value="Unassembled WGS sequence"/>
</dbReference>
<keyword evidence="2" id="KW-1185">Reference proteome</keyword>
<dbReference type="AlphaFoldDB" id="A0A3M7SET1"/>
<sequence length="93" mass="11613">MNFRYKIPNKSQFYIFHTKILFFWQEAFKNDFTKSYSRDPWKSMTIITAFFERSSFFTDISKHHKFNFSRINYFFNSLFKFFVYSNFNLCPKN</sequence>
<organism evidence="1 2">
    <name type="scientific">Brachionus plicatilis</name>
    <name type="common">Marine rotifer</name>
    <name type="synonym">Brachionus muelleri</name>
    <dbReference type="NCBI Taxonomy" id="10195"/>
    <lineage>
        <taxon>Eukaryota</taxon>
        <taxon>Metazoa</taxon>
        <taxon>Spiralia</taxon>
        <taxon>Gnathifera</taxon>
        <taxon>Rotifera</taxon>
        <taxon>Eurotatoria</taxon>
        <taxon>Monogononta</taxon>
        <taxon>Pseudotrocha</taxon>
        <taxon>Ploima</taxon>
        <taxon>Brachionidae</taxon>
        <taxon>Brachionus</taxon>
    </lineage>
</organism>
<evidence type="ECO:0000313" key="2">
    <source>
        <dbReference type="Proteomes" id="UP000276133"/>
    </source>
</evidence>
<protein>
    <submittedName>
        <fullName evidence="1">Uncharacterized protein</fullName>
    </submittedName>
</protein>
<dbReference type="EMBL" id="REGN01001518">
    <property type="protein sequence ID" value="RNA34175.1"/>
    <property type="molecule type" value="Genomic_DNA"/>
</dbReference>
<reference evidence="1 2" key="1">
    <citation type="journal article" date="2018" name="Sci. Rep.">
        <title>Genomic signatures of local adaptation to the degree of environmental predictability in rotifers.</title>
        <authorList>
            <person name="Franch-Gras L."/>
            <person name="Hahn C."/>
            <person name="Garcia-Roger E.M."/>
            <person name="Carmona M.J."/>
            <person name="Serra M."/>
            <person name="Gomez A."/>
        </authorList>
    </citation>
    <scope>NUCLEOTIDE SEQUENCE [LARGE SCALE GENOMIC DNA]</scope>
    <source>
        <strain evidence="1">HYR1</strain>
    </source>
</reference>
<comment type="caution">
    <text evidence="1">The sequence shown here is derived from an EMBL/GenBank/DDBJ whole genome shotgun (WGS) entry which is preliminary data.</text>
</comment>
<proteinExistence type="predicted"/>
<evidence type="ECO:0000313" key="1">
    <source>
        <dbReference type="EMBL" id="RNA34175.1"/>
    </source>
</evidence>